<organism evidence="1">
    <name type="scientific">uncultured Caudovirales phage</name>
    <dbReference type="NCBI Taxonomy" id="2100421"/>
    <lineage>
        <taxon>Viruses</taxon>
        <taxon>Duplodnaviria</taxon>
        <taxon>Heunggongvirae</taxon>
        <taxon>Uroviricota</taxon>
        <taxon>Caudoviricetes</taxon>
        <taxon>Peduoviridae</taxon>
        <taxon>Maltschvirus</taxon>
        <taxon>Maltschvirus maltsch</taxon>
    </lineage>
</organism>
<accession>A0A6J5RK27</accession>
<name>A0A6J5RK27_9CAUD</name>
<proteinExistence type="predicted"/>
<evidence type="ECO:0000313" key="1">
    <source>
        <dbReference type="EMBL" id="CAB4197890.1"/>
    </source>
</evidence>
<sequence>MNFIEAITFYKNGEEIKRKGNALSLKPSYYLQKKLRNLPLDEREREHLRLSLVSFTEGDMLENDWIVVDGKE</sequence>
<gene>
    <name evidence="1" type="ORF">UFOVP1311_40</name>
</gene>
<dbReference type="EMBL" id="LR797257">
    <property type="protein sequence ID" value="CAB4197890.1"/>
    <property type="molecule type" value="Genomic_DNA"/>
</dbReference>
<reference evidence="1" key="1">
    <citation type="submission" date="2020-05" db="EMBL/GenBank/DDBJ databases">
        <authorList>
            <person name="Chiriac C."/>
            <person name="Salcher M."/>
            <person name="Ghai R."/>
            <person name="Kavagutti S V."/>
        </authorList>
    </citation>
    <scope>NUCLEOTIDE SEQUENCE</scope>
</reference>
<protein>
    <submittedName>
        <fullName evidence="1">Uncharacterized protein</fullName>
    </submittedName>
</protein>